<evidence type="ECO:0000313" key="15">
    <source>
        <dbReference type="EMBL" id="KAK6488266.1"/>
    </source>
</evidence>
<evidence type="ECO:0000256" key="2">
    <source>
        <dbReference type="ARBA" id="ARBA00010617"/>
    </source>
</evidence>
<evidence type="ECO:0000256" key="12">
    <source>
        <dbReference type="ARBA" id="ARBA00023098"/>
    </source>
</evidence>
<keyword evidence="4" id="KW-0812">Transmembrane</keyword>
<dbReference type="PANTHER" id="PTHR24302:SF47">
    <property type="entry name" value="CYTOCHROME P450"/>
    <property type="match status" value="1"/>
</dbReference>
<evidence type="ECO:0000256" key="8">
    <source>
        <dbReference type="ARBA" id="ARBA00022989"/>
    </source>
</evidence>
<comment type="caution">
    <text evidence="15">The sequence shown here is derived from an EMBL/GenBank/DDBJ whole genome shotgun (WGS) entry which is preliminary data.</text>
</comment>
<evidence type="ECO:0000256" key="7">
    <source>
        <dbReference type="ARBA" id="ARBA00022832"/>
    </source>
</evidence>
<accession>A0ABR0ZUS0</accession>
<evidence type="ECO:0000256" key="13">
    <source>
        <dbReference type="ARBA" id="ARBA00023136"/>
    </source>
</evidence>
<evidence type="ECO:0000256" key="5">
    <source>
        <dbReference type="ARBA" id="ARBA00022723"/>
    </source>
</evidence>
<evidence type="ECO:0000256" key="6">
    <source>
        <dbReference type="ARBA" id="ARBA00022824"/>
    </source>
</evidence>
<dbReference type="Pfam" id="PF00067">
    <property type="entry name" value="p450"/>
    <property type="match status" value="1"/>
</dbReference>
<keyword evidence="8" id="KW-1133">Transmembrane helix</keyword>
<gene>
    <name evidence="15" type="ORF">HHUSO_G9647</name>
</gene>
<evidence type="ECO:0000256" key="14">
    <source>
        <dbReference type="ARBA" id="ARBA00023239"/>
    </source>
</evidence>
<dbReference type="InterPro" id="IPR001128">
    <property type="entry name" value="Cyt_P450"/>
</dbReference>
<proteinExistence type="inferred from homology"/>
<keyword evidence="11" id="KW-0503">Monooxygenase</keyword>
<evidence type="ECO:0000256" key="9">
    <source>
        <dbReference type="ARBA" id="ARBA00023002"/>
    </source>
</evidence>
<keyword evidence="3" id="KW-0349">Heme</keyword>
<keyword evidence="16" id="KW-1185">Reference proteome</keyword>
<evidence type="ECO:0000256" key="3">
    <source>
        <dbReference type="ARBA" id="ARBA00022617"/>
    </source>
</evidence>
<dbReference type="PRINTS" id="PR00385">
    <property type="entry name" value="P450"/>
</dbReference>
<keyword evidence="12" id="KW-0443">Lipid metabolism</keyword>
<evidence type="ECO:0000256" key="11">
    <source>
        <dbReference type="ARBA" id="ARBA00023033"/>
    </source>
</evidence>
<protein>
    <submittedName>
        <fullName evidence="15">Thromboxane-A synthase-like isoform X1</fullName>
    </submittedName>
</protein>
<keyword evidence="9" id="KW-0560">Oxidoreductase</keyword>
<reference evidence="15 16" key="1">
    <citation type="submission" date="2021-05" db="EMBL/GenBank/DDBJ databases">
        <authorList>
            <person name="Zahm M."/>
            <person name="Klopp C."/>
            <person name="Cabau C."/>
            <person name="Kuhl H."/>
            <person name="Suciu R."/>
            <person name="Ciorpac M."/>
            <person name="Holostenco D."/>
            <person name="Gessner J."/>
            <person name="Wuertz S."/>
            <person name="Hohne C."/>
            <person name="Stock M."/>
            <person name="Gislard M."/>
            <person name="Lluch J."/>
            <person name="Milhes M."/>
            <person name="Lampietro C."/>
            <person name="Lopez Roques C."/>
            <person name="Donnadieu C."/>
            <person name="Du K."/>
            <person name="Schartl M."/>
            <person name="Guiguen Y."/>
        </authorList>
    </citation>
    <scope>NUCLEOTIDE SEQUENCE [LARGE SCALE GENOMIC DNA]</scope>
    <source>
        <strain evidence="15">Hh-F2</strain>
        <tissue evidence="15">Blood</tissue>
    </source>
</reference>
<keyword evidence="13" id="KW-0472">Membrane</keyword>
<keyword evidence="10" id="KW-0408">Iron</keyword>
<keyword evidence="14" id="KW-0456">Lyase</keyword>
<evidence type="ECO:0000256" key="1">
    <source>
        <dbReference type="ARBA" id="ARBA00004586"/>
    </source>
</evidence>
<dbReference type="InterPro" id="IPR036396">
    <property type="entry name" value="Cyt_P450_sf"/>
</dbReference>
<sequence length="140" mass="16105">MLIVHQSPRLMDAPDYNNVQELQYLDMVISETLRMYPPGFRFTRDAAKDWNVNGHFIPAGATIEIPARYIHYDPEYWPEPEKFIPERFTTEAKSQRHPFTYLPFGAGPQSCIAMRLALLEAKIAMILGCPEIHLSNGPRD</sequence>
<keyword evidence="7" id="KW-0276">Fatty acid metabolism</keyword>
<dbReference type="SUPFAM" id="SSF48264">
    <property type="entry name" value="Cytochrome P450"/>
    <property type="match status" value="1"/>
</dbReference>
<dbReference type="Proteomes" id="UP001369086">
    <property type="component" value="Unassembled WGS sequence"/>
</dbReference>
<evidence type="ECO:0000256" key="10">
    <source>
        <dbReference type="ARBA" id="ARBA00023004"/>
    </source>
</evidence>
<evidence type="ECO:0000256" key="4">
    <source>
        <dbReference type="ARBA" id="ARBA00022692"/>
    </source>
</evidence>
<comment type="similarity">
    <text evidence="2">Belongs to the cytochrome P450 family.</text>
</comment>
<dbReference type="PANTHER" id="PTHR24302">
    <property type="entry name" value="CYTOCHROME P450 FAMILY 3"/>
    <property type="match status" value="1"/>
</dbReference>
<dbReference type="EMBL" id="JAHFZB010000007">
    <property type="protein sequence ID" value="KAK6488266.1"/>
    <property type="molecule type" value="Genomic_DNA"/>
</dbReference>
<organism evidence="15 16">
    <name type="scientific">Huso huso</name>
    <name type="common">Beluga</name>
    <name type="synonym">Acipenser huso</name>
    <dbReference type="NCBI Taxonomy" id="61971"/>
    <lineage>
        <taxon>Eukaryota</taxon>
        <taxon>Metazoa</taxon>
        <taxon>Chordata</taxon>
        <taxon>Craniata</taxon>
        <taxon>Vertebrata</taxon>
        <taxon>Euteleostomi</taxon>
        <taxon>Actinopterygii</taxon>
        <taxon>Chondrostei</taxon>
        <taxon>Acipenseriformes</taxon>
        <taxon>Acipenseridae</taxon>
        <taxon>Huso</taxon>
    </lineage>
</organism>
<name>A0ABR0ZUS0_HUSHU</name>
<dbReference type="Gene3D" id="1.10.630.10">
    <property type="entry name" value="Cytochrome P450"/>
    <property type="match status" value="1"/>
</dbReference>
<dbReference type="InterPro" id="IPR002403">
    <property type="entry name" value="Cyt_P450_E_grp-IV"/>
</dbReference>
<dbReference type="PRINTS" id="PR00465">
    <property type="entry name" value="EP450IV"/>
</dbReference>
<dbReference type="InterPro" id="IPR050705">
    <property type="entry name" value="Cytochrome_P450_3A"/>
</dbReference>
<evidence type="ECO:0000313" key="16">
    <source>
        <dbReference type="Proteomes" id="UP001369086"/>
    </source>
</evidence>
<keyword evidence="5" id="KW-0479">Metal-binding</keyword>
<comment type="subcellular location">
    <subcellularLocation>
        <location evidence="1">Endoplasmic reticulum membrane</location>
    </subcellularLocation>
</comment>
<keyword evidence="6" id="KW-0256">Endoplasmic reticulum</keyword>